<dbReference type="RefSeq" id="WP_169298013.1">
    <property type="nucleotide sequence ID" value="NZ_JABBNI010000022.1"/>
</dbReference>
<reference evidence="1 2" key="2">
    <citation type="submission" date="2020-06" db="EMBL/GenBank/DDBJ databases">
        <title>Complete Genome Sequence of Clostridium muelleri sp. nov. P21T, an Acid-Alcohol Producing Acetogen Isolated from Old Hay.</title>
        <authorList>
            <person name="Duncan K.E."/>
            <person name="Tanner R.S."/>
        </authorList>
    </citation>
    <scope>NUCLEOTIDE SEQUENCE [LARGE SCALE GENOMIC DNA]</scope>
    <source>
        <strain evidence="1 2">P21</strain>
    </source>
</reference>
<sequence>MISLSTINSNNILKYSNNVSSSVDQTVISITDVSNATSQLAQGSIEQI</sequence>
<proteinExistence type="predicted"/>
<comment type="caution">
    <text evidence="1">The sequence shown here is derived from an EMBL/GenBank/DDBJ whole genome shotgun (WGS) entry which is preliminary data.</text>
</comment>
<accession>A0A7Y0EHX3</accession>
<protein>
    <recommendedName>
        <fullName evidence="3">Flagellin</fullName>
    </recommendedName>
</protein>
<evidence type="ECO:0000313" key="2">
    <source>
        <dbReference type="Proteomes" id="UP000537131"/>
    </source>
</evidence>
<dbReference type="EMBL" id="JABBNI010000022">
    <property type="protein sequence ID" value="NMM63432.1"/>
    <property type="molecule type" value="Genomic_DNA"/>
</dbReference>
<gene>
    <name evidence="1" type="ORF">HBE96_12225</name>
</gene>
<reference evidence="1 2" key="1">
    <citation type="submission" date="2020-04" db="EMBL/GenBank/DDBJ databases">
        <authorList>
            <person name="Doyle D.A."/>
        </authorList>
    </citation>
    <scope>NUCLEOTIDE SEQUENCE [LARGE SCALE GENOMIC DNA]</scope>
    <source>
        <strain evidence="1 2">P21</strain>
    </source>
</reference>
<dbReference type="AlphaFoldDB" id="A0A7Y0EHX3"/>
<organism evidence="1 2">
    <name type="scientific">Clostridium muellerianum</name>
    <dbReference type="NCBI Taxonomy" id="2716538"/>
    <lineage>
        <taxon>Bacteria</taxon>
        <taxon>Bacillati</taxon>
        <taxon>Bacillota</taxon>
        <taxon>Clostridia</taxon>
        <taxon>Eubacteriales</taxon>
        <taxon>Clostridiaceae</taxon>
        <taxon>Clostridium</taxon>
    </lineage>
</organism>
<evidence type="ECO:0000313" key="1">
    <source>
        <dbReference type="EMBL" id="NMM63432.1"/>
    </source>
</evidence>
<evidence type="ECO:0008006" key="3">
    <source>
        <dbReference type="Google" id="ProtNLM"/>
    </source>
</evidence>
<keyword evidence="2" id="KW-1185">Reference proteome</keyword>
<name>A0A7Y0EHX3_9CLOT</name>
<dbReference type="Proteomes" id="UP000537131">
    <property type="component" value="Unassembled WGS sequence"/>
</dbReference>